<comment type="caution">
    <text evidence="1">The sequence shown here is derived from an EMBL/GenBank/DDBJ whole genome shotgun (WGS) entry which is preliminary data.</text>
</comment>
<gene>
    <name evidence="1" type="ORF">GGR24_003216</name>
</gene>
<accession>A0A7W6D5C0</accession>
<evidence type="ECO:0000313" key="2">
    <source>
        <dbReference type="Proteomes" id="UP000528964"/>
    </source>
</evidence>
<keyword evidence="2" id="KW-1185">Reference proteome</keyword>
<proteinExistence type="predicted"/>
<protein>
    <submittedName>
        <fullName evidence="1">Uncharacterized protein</fullName>
    </submittedName>
</protein>
<organism evidence="1 2">
    <name type="scientific">Hansschlegelia beijingensis</name>
    <dbReference type="NCBI Taxonomy" id="1133344"/>
    <lineage>
        <taxon>Bacteria</taxon>
        <taxon>Pseudomonadati</taxon>
        <taxon>Pseudomonadota</taxon>
        <taxon>Alphaproteobacteria</taxon>
        <taxon>Hyphomicrobiales</taxon>
        <taxon>Methylopilaceae</taxon>
        <taxon>Hansschlegelia</taxon>
    </lineage>
</organism>
<sequence length="70" mass="8031">MSVQIRRRQGFRALRDAVLRMAPQHKGLGLIDFRATRPDAPREAAHLDPRLALDASAPFLWINRARRRSS</sequence>
<dbReference type="Proteomes" id="UP000528964">
    <property type="component" value="Unassembled WGS sequence"/>
</dbReference>
<reference evidence="1 2" key="1">
    <citation type="submission" date="2020-08" db="EMBL/GenBank/DDBJ databases">
        <title>Genomic Encyclopedia of Type Strains, Phase IV (KMG-IV): sequencing the most valuable type-strain genomes for metagenomic binning, comparative biology and taxonomic classification.</title>
        <authorList>
            <person name="Goeker M."/>
        </authorList>
    </citation>
    <scope>NUCLEOTIDE SEQUENCE [LARGE SCALE GENOMIC DNA]</scope>
    <source>
        <strain evidence="1 2">DSM 25481</strain>
    </source>
</reference>
<dbReference type="EMBL" id="JACIDR010000006">
    <property type="protein sequence ID" value="MBB3974535.1"/>
    <property type="molecule type" value="Genomic_DNA"/>
</dbReference>
<evidence type="ECO:0000313" key="1">
    <source>
        <dbReference type="EMBL" id="MBB3974535.1"/>
    </source>
</evidence>
<name>A0A7W6D5C0_9HYPH</name>
<dbReference type="AlphaFoldDB" id="A0A7W6D5C0"/>
<dbReference type="RefSeq" id="WP_183396376.1">
    <property type="nucleotide sequence ID" value="NZ_JACIDR010000006.1"/>
</dbReference>